<feature type="compositionally biased region" description="Basic and acidic residues" evidence="1">
    <location>
        <begin position="176"/>
        <end position="188"/>
    </location>
</feature>
<feature type="compositionally biased region" description="Polar residues" evidence="1">
    <location>
        <begin position="224"/>
        <end position="239"/>
    </location>
</feature>
<sequence>MFHLALVNNPQDAFVVWTFASVLYYGNWKLGVEFARELGISDSEVKFVPEISGFSETKSDEDLAKEVAQLASLVQDSVWTLTKTGNLLESMSRYAFSPCSGLVFIPKSTAKSTAKLFDLIVQDVKSFTKGRRRKSREINYHLLEKGDPCETRYVLVKIILETTKAGPSADAAEIVNDEKDSLQPKLSDEISTNNQSPMKKNKRRAPSLYNSDGKGRMPKKQKLVETNQSPSEPRTTATKNWKLVAKDELKRMAKKQQKLKEDEQNFKFQGNISGEENRSFTGLEKPVVKESNSKATD</sequence>
<feature type="region of interest" description="Disordered" evidence="1">
    <location>
        <begin position="169"/>
        <end position="297"/>
    </location>
</feature>
<evidence type="ECO:0000256" key="1">
    <source>
        <dbReference type="SAM" id="MobiDB-lite"/>
    </source>
</evidence>
<proteinExistence type="predicted"/>
<dbReference type="PANTHER" id="PTHR43051">
    <property type="entry name" value="POLYNUCLEOTIDE ADENYLYLTRANSFERASE FAMILY PROTEIN"/>
    <property type="match status" value="1"/>
</dbReference>
<evidence type="ECO:0000313" key="2">
    <source>
        <dbReference type="EMBL" id="KAE8695888.1"/>
    </source>
</evidence>
<dbReference type="PANTHER" id="PTHR43051:SF1">
    <property type="entry name" value="POLYNUCLEOTIDE ADENYLYLTRANSFERASE FAMILY PROTEIN"/>
    <property type="match status" value="1"/>
</dbReference>
<protein>
    <submittedName>
        <fullName evidence="2">Cyclin B2,1 isoform 1</fullName>
    </submittedName>
</protein>
<feature type="compositionally biased region" description="Basic and acidic residues" evidence="1">
    <location>
        <begin position="286"/>
        <end position="297"/>
    </location>
</feature>
<organism evidence="2 3">
    <name type="scientific">Hibiscus syriacus</name>
    <name type="common">Rose of Sharon</name>
    <dbReference type="NCBI Taxonomy" id="106335"/>
    <lineage>
        <taxon>Eukaryota</taxon>
        <taxon>Viridiplantae</taxon>
        <taxon>Streptophyta</taxon>
        <taxon>Embryophyta</taxon>
        <taxon>Tracheophyta</taxon>
        <taxon>Spermatophyta</taxon>
        <taxon>Magnoliopsida</taxon>
        <taxon>eudicotyledons</taxon>
        <taxon>Gunneridae</taxon>
        <taxon>Pentapetalae</taxon>
        <taxon>rosids</taxon>
        <taxon>malvids</taxon>
        <taxon>Malvales</taxon>
        <taxon>Malvaceae</taxon>
        <taxon>Malvoideae</taxon>
        <taxon>Hibiscus</taxon>
    </lineage>
</organism>
<reference evidence="2" key="1">
    <citation type="submission" date="2019-09" db="EMBL/GenBank/DDBJ databases">
        <title>Draft genome information of white flower Hibiscus syriacus.</title>
        <authorList>
            <person name="Kim Y.-M."/>
        </authorList>
    </citation>
    <scope>NUCLEOTIDE SEQUENCE [LARGE SCALE GENOMIC DNA]</scope>
    <source>
        <strain evidence="2">YM2019G1</strain>
    </source>
</reference>
<name>A0A6A2ZVG6_HIBSY</name>
<feature type="compositionally biased region" description="Polar residues" evidence="1">
    <location>
        <begin position="189"/>
        <end position="198"/>
    </location>
</feature>
<gene>
    <name evidence="2" type="ORF">F3Y22_tig00110678pilonHSYRG00077</name>
</gene>
<dbReference type="AlphaFoldDB" id="A0A6A2ZVG6"/>
<accession>A0A6A2ZVG6</accession>
<keyword evidence="3" id="KW-1185">Reference proteome</keyword>
<dbReference type="EMBL" id="VEPZ02001071">
    <property type="protein sequence ID" value="KAE8695888.1"/>
    <property type="molecule type" value="Genomic_DNA"/>
</dbReference>
<dbReference type="Proteomes" id="UP000436088">
    <property type="component" value="Unassembled WGS sequence"/>
</dbReference>
<comment type="caution">
    <text evidence="2">The sequence shown here is derived from an EMBL/GenBank/DDBJ whole genome shotgun (WGS) entry which is preliminary data.</text>
</comment>
<evidence type="ECO:0000313" key="3">
    <source>
        <dbReference type="Proteomes" id="UP000436088"/>
    </source>
</evidence>
<dbReference type="InterPro" id="IPR052191">
    <property type="entry name" value="tRNA_ntf/polyA_polymerase_I"/>
</dbReference>